<keyword evidence="1" id="KW-1133">Transmembrane helix</keyword>
<name>A0A0R0C495_9GAMM</name>
<evidence type="ECO:0008006" key="4">
    <source>
        <dbReference type="Google" id="ProtNLM"/>
    </source>
</evidence>
<protein>
    <recommendedName>
        <fullName evidence="4">DoxX family protein</fullName>
    </recommendedName>
</protein>
<dbReference type="PATRIC" id="fig|405446.3.peg.3269"/>
<comment type="caution">
    <text evidence="2">The sequence shown here is derived from an EMBL/GenBank/DDBJ whole genome shotgun (WGS) entry which is preliminary data.</text>
</comment>
<reference evidence="2 3" key="1">
    <citation type="submission" date="2015-05" db="EMBL/GenBank/DDBJ databases">
        <title>Genome sequencing and analysis of members of genus Stenotrophomonas.</title>
        <authorList>
            <person name="Patil P.P."/>
            <person name="Midha S."/>
            <person name="Patil P.B."/>
        </authorList>
    </citation>
    <scope>NUCLEOTIDE SEQUENCE [LARGE SCALE GENOMIC DNA]</scope>
    <source>
        <strain evidence="2 3">DSM 18941</strain>
    </source>
</reference>
<feature type="transmembrane region" description="Helical" evidence="1">
    <location>
        <begin position="78"/>
        <end position="97"/>
    </location>
</feature>
<evidence type="ECO:0000313" key="3">
    <source>
        <dbReference type="Proteomes" id="UP000051863"/>
    </source>
</evidence>
<dbReference type="AlphaFoldDB" id="A0A0R0C495"/>
<keyword evidence="1" id="KW-0472">Membrane</keyword>
<keyword evidence="1" id="KW-0812">Transmembrane</keyword>
<dbReference type="RefSeq" id="WP_057630082.1">
    <property type="nucleotide sequence ID" value="NZ_LDJJ01000068.1"/>
</dbReference>
<accession>A0A0R0C495</accession>
<feature type="transmembrane region" description="Helical" evidence="1">
    <location>
        <begin position="7"/>
        <end position="26"/>
    </location>
</feature>
<feature type="transmembrane region" description="Helical" evidence="1">
    <location>
        <begin position="103"/>
        <end position="120"/>
    </location>
</feature>
<feature type="transmembrane region" description="Helical" evidence="1">
    <location>
        <begin position="54"/>
        <end position="71"/>
    </location>
</feature>
<dbReference type="EMBL" id="LDJJ01000068">
    <property type="protein sequence ID" value="KRG64022.1"/>
    <property type="molecule type" value="Genomic_DNA"/>
</dbReference>
<gene>
    <name evidence="2" type="ORF">ABB27_16905</name>
</gene>
<keyword evidence="3" id="KW-1185">Reference proteome</keyword>
<evidence type="ECO:0000256" key="1">
    <source>
        <dbReference type="SAM" id="Phobius"/>
    </source>
</evidence>
<dbReference type="Proteomes" id="UP000051863">
    <property type="component" value="Unassembled WGS sequence"/>
</dbReference>
<organism evidence="2 3">
    <name type="scientific">Stenotrophomonas terrae</name>
    <dbReference type="NCBI Taxonomy" id="405446"/>
    <lineage>
        <taxon>Bacteria</taxon>
        <taxon>Pseudomonadati</taxon>
        <taxon>Pseudomonadota</taxon>
        <taxon>Gammaproteobacteria</taxon>
        <taxon>Lysobacterales</taxon>
        <taxon>Lysobacteraceae</taxon>
        <taxon>Stenotrophomonas</taxon>
    </lineage>
</organism>
<evidence type="ECO:0000313" key="2">
    <source>
        <dbReference type="EMBL" id="KRG64022.1"/>
    </source>
</evidence>
<sequence length="137" mass="15315">MTWIIAVARWLFALFYIYVGASWFSYKLFGTAWPDHKEAPAAKALTTALTDSGIVDPLIASACLAGGLLLLFRRTAPLGIVVLAPLVVGIFIFHLFLNHDWPWGTFHLCYLGLLAWLYRAGLRPLWNFQTAPISKAH</sequence>
<dbReference type="OrthoDB" id="6038707at2"/>
<proteinExistence type="predicted"/>